<evidence type="ECO:0000256" key="1">
    <source>
        <dbReference type="SAM" id="MobiDB-lite"/>
    </source>
</evidence>
<comment type="caution">
    <text evidence="2">The sequence shown here is derived from an EMBL/GenBank/DDBJ whole genome shotgun (WGS) entry which is preliminary data.</text>
</comment>
<evidence type="ECO:0000313" key="3">
    <source>
        <dbReference type="Proteomes" id="UP001140949"/>
    </source>
</evidence>
<dbReference type="GO" id="GO:0003700">
    <property type="term" value="F:DNA-binding transcription factor activity"/>
    <property type="evidence" value="ECO:0007669"/>
    <property type="project" value="InterPro"/>
</dbReference>
<evidence type="ECO:0000313" key="2">
    <source>
        <dbReference type="EMBL" id="KAJ6816520.1"/>
    </source>
</evidence>
<dbReference type="PANTHER" id="PTHR46159:SF6">
    <property type="entry name" value="OS12G0605300 PROTEIN"/>
    <property type="match status" value="1"/>
</dbReference>
<dbReference type="InterPro" id="IPR044522">
    <property type="entry name" value="TSO1-like"/>
</dbReference>
<accession>A0AAX6FJH0</accession>
<organism evidence="2 3">
    <name type="scientific">Iris pallida</name>
    <name type="common">Sweet iris</name>
    <dbReference type="NCBI Taxonomy" id="29817"/>
    <lineage>
        <taxon>Eukaryota</taxon>
        <taxon>Viridiplantae</taxon>
        <taxon>Streptophyta</taxon>
        <taxon>Embryophyta</taxon>
        <taxon>Tracheophyta</taxon>
        <taxon>Spermatophyta</taxon>
        <taxon>Magnoliopsida</taxon>
        <taxon>Liliopsida</taxon>
        <taxon>Asparagales</taxon>
        <taxon>Iridaceae</taxon>
        <taxon>Iridoideae</taxon>
        <taxon>Irideae</taxon>
        <taxon>Iris</taxon>
    </lineage>
</organism>
<feature type="compositionally biased region" description="Basic residues" evidence="1">
    <location>
        <begin position="674"/>
        <end position="683"/>
    </location>
</feature>
<dbReference type="Proteomes" id="UP001140949">
    <property type="component" value="Unassembled WGS sequence"/>
</dbReference>
<keyword evidence="3" id="KW-1185">Reference proteome</keyword>
<reference evidence="2" key="1">
    <citation type="journal article" date="2023" name="GigaByte">
        <title>Genome assembly of the bearded iris, Iris pallida Lam.</title>
        <authorList>
            <person name="Bruccoleri R.E."/>
            <person name="Oakeley E.J."/>
            <person name="Faust A.M.E."/>
            <person name="Altorfer M."/>
            <person name="Dessus-Babus S."/>
            <person name="Burckhardt D."/>
            <person name="Oertli M."/>
            <person name="Naumann U."/>
            <person name="Petersen F."/>
            <person name="Wong J."/>
        </authorList>
    </citation>
    <scope>NUCLEOTIDE SEQUENCE</scope>
    <source>
        <strain evidence="2">GSM-AAB239-AS_SAM_17_03QT</strain>
    </source>
</reference>
<proteinExistence type="predicted"/>
<feature type="region of interest" description="Disordered" evidence="1">
    <location>
        <begin position="183"/>
        <end position="207"/>
    </location>
</feature>
<dbReference type="PANTHER" id="PTHR46159">
    <property type="entry name" value="PROTEIN TESMIN/TSO1-LIKE CXC 2"/>
    <property type="match status" value="1"/>
</dbReference>
<feature type="region of interest" description="Disordered" evidence="1">
    <location>
        <begin position="1"/>
        <end position="21"/>
    </location>
</feature>
<sequence length="683" mass="73413">MASPQNIKSAPKSPPAQDSPIYQYVSSLSPIKPVNARSGVQAYDNIDVPSPQLVFKTPNFSRMRNLDLLERSRHMAATGSESLSPAYAGNSTSFSGNMEVRGPSVSVPMSQIISCNLKGCGNADPSPDQPTVSPSSCVDAYLTDPVEADDNLSSSPDFCVKRAVKAIQVYSTITDESKMKCFKEDSAEDQPQSPGLPDNELVDDSSNNSTSAVLHVLHLKQDADLPSTQNDSTDNKESTVALQAVNAKKDASNIGVESLSARQNEEHLGEVPTTSVSLTAPDQIEDNLRNLHMSEEAFNIDRVPTGEKLEPLTKNASVNTESHLLPLTSTQQHNVVNQYAADNLVSVSKDSDMGSHVKENISASSFSQGPQDLNLLASKVILSDTLDCTPQLHPDSPHNIQEGGIHVENLGPAVSVSTGKQISYNQEDGAQHQRGKRKRLQFESVENLRASTGCNSNSCSLTLEDSIVESPIPPLDTETINASHAESITVSNSTPVIESVPGNFLCRLSVDVDIYGEYQVTTQGTAPRPSGIGLHLNSVGSSGPTISNSTMQMPTRVASIQEEKCFVEHNDQVSQKLKTCLAPMSSLGPPVTLSSSSEHSLSYAGTENYGEKRQGDQANIIPNSSVNYHSPIFVKPINQSLPPKLTDLCMTPCTMKRLSSEEVSRSGDSTQSSPRKKRHEEGS</sequence>
<name>A0AAX6FJH0_IRIPA</name>
<gene>
    <name evidence="2" type="ORF">M6B38_414460</name>
</gene>
<dbReference type="AlphaFoldDB" id="A0AAX6FJH0"/>
<feature type="region of interest" description="Disordered" evidence="1">
    <location>
        <begin position="656"/>
        <end position="683"/>
    </location>
</feature>
<protein>
    <submittedName>
        <fullName evidence="2">Uncharacterized protein</fullName>
    </submittedName>
</protein>
<dbReference type="EMBL" id="JANAVB010028196">
    <property type="protein sequence ID" value="KAJ6816520.1"/>
    <property type="molecule type" value="Genomic_DNA"/>
</dbReference>
<reference evidence="2" key="2">
    <citation type="submission" date="2023-04" db="EMBL/GenBank/DDBJ databases">
        <authorList>
            <person name="Bruccoleri R.E."/>
            <person name="Oakeley E.J."/>
            <person name="Faust A.-M."/>
            <person name="Dessus-Babus S."/>
            <person name="Altorfer M."/>
            <person name="Burckhardt D."/>
            <person name="Oertli M."/>
            <person name="Naumann U."/>
            <person name="Petersen F."/>
            <person name="Wong J."/>
        </authorList>
    </citation>
    <scope>NUCLEOTIDE SEQUENCE</scope>
    <source>
        <strain evidence="2">GSM-AAB239-AS_SAM_17_03QT</strain>
        <tissue evidence="2">Leaf</tissue>
    </source>
</reference>